<protein>
    <submittedName>
        <fullName evidence="2">Uncharacterized protein</fullName>
    </submittedName>
</protein>
<gene>
    <name evidence="2" type="ORF">R3W88_001251</name>
</gene>
<dbReference type="Proteomes" id="UP001311915">
    <property type="component" value="Unassembled WGS sequence"/>
</dbReference>
<evidence type="ECO:0000313" key="3">
    <source>
        <dbReference type="Proteomes" id="UP001311915"/>
    </source>
</evidence>
<sequence>MAADQRRTLTSGKVVGNRKNRQEWMVRRRNKYKRDKFGRIEGEIEYRDENTFEMLREEKEEGEVNRACNLIHSPKEITLEKQETETRDGGNGETQEDKRAIVVYSTDNKEILPLTI</sequence>
<keyword evidence="3" id="KW-1185">Reference proteome</keyword>
<organism evidence="2 3">
    <name type="scientific">Solanum pinnatisectum</name>
    <name type="common">tansyleaf nightshade</name>
    <dbReference type="NCBI Taxonomy" id="50273"/>
    <lineage>
        <taxon>Eukaryota</taxon>
        <taxon>Viridiplantae</taxon>
        <taxon>Streptophyta</taxon>
        <taxon>Embryophyta</taxon>
        <taxon>Tracheophyta</taxon>
        <taxon>Spermatophyta</taxon>
        <taxon>Magnoliopsida</taxon>
        <taxon>eudicotyledons</taxon>
        <taxon>Gunneridae</taxon>
        <taxon>Pentapetalae</taxon>
        <taxon>asterids</taxon>
        <taxon>lamiids</taxon>
        <taxon>Solanales</taxon>
        <taxon>Solanaceae</taxon>
        <taxon>Solanoideae</taxon>
        <taxon>Solaneae</taxon>
        <taxon>Solanum</taxon>
    </lineage>
</organism>
<name>A0AAV9MKK7_9SOLN</name>
<dbReference type="AlphaFoldDB" id="A0AAV9MKK7"/>
<evidence type="ECO:0000256" key="1">
    <source>
        <dbReference type="SAM" id="MobiDB-lite"/>
    </source>
</evidence>
<feature type="region of interest" description="Disordered" evidence="1">
    <location>
        <begin position="76"/>
        <end position="99"/>
    </location>
</feature>
<dbReference type="EMBL" id="JAWPEI010000001">
    <property type="protein sequence ID" value="KAK4737554.1"/>
    <property type="molecule type" value="Genomic_DNA"/>
</dbReference>
<accession>A0AAV9MKK7</accession>
<evidence type="ECO:0000313" key="2">
    <source>
        <dbReference type="EMBL" id="KAK4737554.1"/>
    </source>
</evidence>
<comment type="caution">
    <text evidence="2">The sequence shown here is derived from an EMBL/GenBank/DDBJ whole genome shotgun (WGS) entry which is preliminary data.</text>
</comment>
<reference evidence="2 3" key="1">
    <citation type="submission" date="2023-10" db="EMBL/GenBank/DDBJ databases">
        <title>Genome-Wide Identification Analysis in wild type Solanum Pinnatisectum Reveals Some Genes Defensing Phytophthora Infestans.</title>
        <authorList>
            <person name="Sun C."/>
        </authorList>
    </citation>
    <scope>NUCLEOTIDE SEQUENCE [LARGE SCALE GENOMIC DNA]</scope>
    <source>
        <strain evidence="2">LQN</strain>
        <tissue evidence="2">Leaf</tissue>
    </source>
</reference>
<proteinExistence type="predicted"/>